<dbReference type="RefSeq" id="WP_122910265.1">
    <property type="nucleotide sequence ID" value="NZ_CBCSBE010000010.1"/>
</dbReference>
<dbReference type="InterPro" id="IPR051540">
    <property type="entry name" value="S-2-haloacid_dehalogenase"/>
</dbReference>
<dbReference type="InterPro" id="IPR023198">
    <property type="entry name" value="PGP-like_dom2"/>
</dbReference>
<comment type="caution">
    <text evidence="2">The sequence shown here is derived from an EMBL/GenBank/DDBJ whole genome shotgun (WGS) entry which is preliminary data.</text>
</comment>
<dbReference type="EMBL" id="RHHR01000034">
    <property type="protein sequence ID" value="RNB70385.1"/>
    <property type="molecule type" value="Genomic_DNA"/>
</dbReference>
<dbReference type="AlphaFoldDB" id="A0A3M8C643"/>
<organism evidence="2 3">
    <name type="scientific">Brevibacillus invocatus</name>
    <dbReference type="NCBI Taxonomy" id="173959"/>
    <lineage>
        <taxon>Bacteria</taxon>
        <taxon>Bacillati</taxon>
        <taxon>Bacillota</taxon>
        <taxon>Bacilli</taxon>
        <taxon>Bacillales</taxon>
        <taxon>Paenibacillaceae</taxon>
        <taxon>Brevibacillus</taxon>
    </lineage>
</organism>
<dbReference type="SFLD" id="SFLDG01129">
    <property type="entry name" value="C1.5:_HAD__Beta-PGM__Phosphata"/>
    <property type="match status" value="1"/>
</dbReference>
<dbReference type="Pfam" id="PF00702">
    <property type="entry name" value="Hydrolase"/>
    <property type="match status" value="1"/>
</dbReference>
<dbReference type="PRINTS" id="PR00413">
    <property type="entry name" value="HADHALOGNASE"/>
</dbReference>
<accession>A0A3M8C643</accession>
<keyword evidence="1 2" id="KW-0378">Hydrolase</keyword>
<dbReference type="GO" id="GO:0016787">
    <property type="term" value="F:hydrolase activity"/>
    <property type="evidence" value="ECO:0007669"/>
    <property type="project" value="UniProtKB-KW"/>
</dbReference>
<dbReference type="InterPro" id="IPR023214">
    <property type="entry name" value="HAD_sf"/>
</dbReference>
<evidence type="ECO:0000313" key="2">
    <source>
        <dbReference type="EMBL" id="RNB70385.1"/>
    </source>
</evidence>
<dbReference type="Gene3D" id="3.40.50.1000">
    <property type="entry name" value="HAD superfamily/HAD-like"/>
    <property type="match status" value="1"/>
</dbReference>
<dbReference type="SUPFAM" id="SSF56784">
    <property type="entry name" value="HAD-like"/>
    <property type="match status" value="1"/>
</dbReference>
<dbReference type="InterPro" id="IPR036412">
    <property type="entry name" value="HAD-like_sf"/>
</dbReference>
<proteinExistence type="predicted"/>
<reference evidence="2 3" key="1">
    <citation type="submission" date="2018-10" db="EMBL/GenBank/DDBJ databases">
        <title>Phylogenomics of Brevibacillus.</title>
        <authorList>
            <person name="Dunlap C."/>
        </authorList>
    </citation>
    <scope>NUCLEOTIDE SEQUENCE [LARGE SCALE GENOMIC DNA]</scope>
    <source>
        <strain evidence="2 3">JCM 12215</strain>
    </source>
</reference>
<name>A0A3M8C643_9BACL</name>
<evidence type="ECO:0000313" key="3">
    <source>
        <dbReference type="Proteomes" id="UP000282028"/>
    </source>
</evidence>
<dbReference type="PANTHER" id="PTHR43316:SF8">
    <property type="entry name" value="HAD FAMILY HYDROLASE"/>
    <property type="match status" value="1"/>
</dbReference>
<keyword evidence="3" id="KW-1185">Reference proteome</keyword>
<dbReference type="SFLD" id="SFLDS00003">
    <property type="entry name" value="Haloacid_Dehalogenase"/>
    <property type="match status" value="1"/>
</dbReference>
<dbReference type="Proteomes" id="UP000282028">
    <property type="component" value="Unassembled WGS sequence"/>
</dbReference>
<dbReference type="PANTHER" id="PTHR43316">
    <property type="entry name" value="HYDROLASE, HALOACID DELAHOGENASE-RELATED"/>
    <property type="match status" value="1"/>
</dbReference>
<dbReference type="Gene3D" id="1.10.150.240">
    <property type="entry name" value="Putative phosphatase, domain 2"/>
    <property type="match status" value="1"/>
</dbReference>
<dbReference type="InterPro" id="IPR006439">
    <property type="entry name" value="HAD-SF_hydro_IA"/>
</dbReference>
<gene>
    <name evidence="2" type="ORF">EDM52_17660</name>
</gene>
<protein>
    <submittedName>
        <fullName evidence="2">HAD family hydrolase</fullName>
    </submittedName>
</protein>
<dbReference type="OrthoDB" id="25198at2"/>
<evidence type="ECO:0000256" key="1">
    <source>
        <dbReference type="ARBA" id="ARBA00022801"/>
    </source>
</evidence>
<sequence length="263" mass="29688">MSRRWITFDLDGTLMQNPFSKWVFPEIAAAVSGQLGQSYDSVSALTAEHERRMEQGRYVEAYDWDEMLARLCQELGIEKSVDIEELVQKHSISPKVYLLEPEIPQLLLEMKAQGYALAAVTNGFYKYQAPVMQALSLLDCFDEVVTPERAGTGKPDTVILDMLAGKVVAHVGDRLDHDILLANRANAVSVLIERGLSQRASSLFPVQRPHDDEVVQVLQEKRRKESGRMQGITETVLPSEYRPTIVIRSIQELMPFLKEWKGG</sequence>